<name>A0A139X5L6_9CYAN</name>
<keyword evidence="1" id="KW-1133">Transmembrane helix</keyword>
<keyword evidence="1" id="KW-0472">Membrane</keyword>
<keyword evidence="1" id="KW-0812">Transmembrane</keyword>
<dbReference type="Proteomes" id="UP000076925">
    <property type="component" value="Unassembled WGS sequence"/>
</dbReference>
<gene>
    <name evidence="2" type="ORF">WA1_28865</name>
</gene>
<accession>A0A139X5L6</accession>
<comment type="caution">
    <text evidence="2">The sequence shown here is derived from an EMBL/GenBank/DDBJ whole genome shotgun (WGS) entry which is preliminary data.</text>
</comment>
<dbReference type="AlphaFoldDB" id="A0A139X5L6"/>
<organism evidence="2 3">
    <name type="scientific">Scytonema hofmannii PCC 7110</name>
    <dbReference type="NCBI Taxonomy" id="128403"/>
    <lineage>
        <taxon>Bacteria</taxon>
        <taxon>Bacillati</taxon>
        <taxon>Cyanobacteriota</taxon>
        <taxon>Cyanophyceae</taxon>
        <taxon>Nostocales</taxon>
        <taxon>Scytonemataceae</taxon>
        <taxon>Scytonema</taxon>
    </lineage>
</organism>
<proteinExistence type="predicted"/>
<feature type="transmembrane region" description="Helical" evidence="1">
    <location>
        <begin position="12"/>
        <end position="35"/>
    </location>
</feature>
<dbReference type="EMBL" id="ANNX02000031">
    <property type="protein sequence ID" value="KYC39974.1"/>
    <property type="molecule type" value="Genomic_DNA"/>
</dbReference>
<dbReference type="STRING" id="128403.WA1_28865"/>
<evidence type="ECO:0000256" key="1">
    <source>
        <dbReference type="SAM" id="Phobius"/>
    </source>
</evidence>
<dbReference type="RefSeq" id="WP_017747139.1">
    <property type="nucleotide sequence ID" value="NZ_KQ976354.1"/>
</dbReference>
<evidence type="ECO:0000313" key="3">
    <source>
        <dbReference type="Proteomes" id="UP000076925"/>
    </source>
</evidence>
<keyword evidence="3" id="KW-1185">Reference proteome</keyword>
<protein>
    <submittedName>
        <fullName evidence="2">Uncharacterized protein</fullName>
    </submittedName>
</protein>
<reference evidence="2 3" key="1">
    <citation type="journal article" date="2013" name="Genome Biol. Evol.">
        <title>Genomes of Stigonematalean cyanobacteria (subsection V) and the evolution of oxygenic photosynthesis from prokaryotes to plastids.</title>
        <authorList>
            <person name="Dagan T."/>
            <person name="Roettger M."/>
            <person name="Stucken K."/>
            <person name="Landan G."/>
            <person name="Koch R."/>
            <person name="Major P."/>
            <person name="Gould S.B."/>
            <person name="Goremykin V.V."/>
            <person name="Rippka R."/>
            <person name="Tandeau de Marsac N."/>
            <person name="Gugger M."/>
            <person name="Lockhart P.J."/>
            <person name="Allen J.F."/>
            <person name="Brune I."/>
            <person name="Maus I."/>
            <person name="Puhler A."/>
            <person name="Martin W.F."/>
        </authorList>
    </citation>
    <scope>NUCLEOTIDE SEQUENCE [LARGE SCALE GENOMIC DNA]</scope>
    <source>
        <strain evidence="2 3">PCC 7110</strain>
    </source>
</reference>
<sequence>MFEQISFVPAQAVFGGIFSAAVTTFQGTMILNFYFSKPSISQKRIETLVDDVFSCLINACSKEKILKNDSLSIQARDR</sequence>
<evidence type="ECO:0000313" key="2">
    <source>
        <dbReference type="EMBL" id="KYC39974.1"/>
    </source>
</evidence>